<keyword evidence="3" id="KW-1185">Reference proteome</keyword>
<feature type="transmembrane region" description="Helical" evidence="1">
    <location>
        <begin position="29"/>
        <end position="53"/>
    </location>
</feature>
<keyword evidence="1" id="KW-1133">Transmembrane helix</keyword>
<feature type="transmembrane region" description="Helical" evidence="1">
    <location>
        <begin position="124"/>
        <end position="145"/>
    </location>
</feature>
<feature type="transmembrane region" description="Helical" evidence="1">
    <location>
        <begin position="188"/>
        <end position="209"/>
    </location>
</feature>
<feature type="transmembrane region" description="Helical" evidence="1">
    <location>
        <begin position="157"/>
        <end position="176"/>
    </location>
</feature>
<keyword evidence="1" id="KW-0812">Transmembrane</keyword>
<dbReference type="RefSeq" id="WP_328987981.1">
    <property type="nucleotide sequence ID" value="NZ_CP121472.1"/>
</dbReference>
<gene>
    <name evidence="2" type="ORF">Thiowin_02487</name>
</gene>
<proteinExistence type="predicted"/>
<evidence type="ECO:0000313" key="3">
    <source>
        <dbReference type="Proteomes" id="UP001432180"/>
    </source>
</evidence>
<accession>A0ABZ0S8S5</accession>
<name>A0ABZ0S8S5_9GAMM</name>
<organism evidence="2 3">
    <name type="scientific">Thiorhodovibrio winogradskyi</name>
    <dbReference type="NCBI Taxonomy" id="77007"/>
    <lineage>
        <taxon>Bacteria</taxon>
        <taxon>Pseudomonadati</taxon>
        <taxon>Pseudomonadota</taxon>
        <taxon>Gammaproteobacteria</taxon>
        <taxon>Chromatiales</taxon>
        <taxon>Chromatiaceae</taxon>
        <taxon>Thiorhodovibrio</taxon>
    </lineage>
</organism>
<dbReference type="InterPro" id="IPR009495">
    <property type="entry name" value="NrsF"/>
</dbReference>
<keyword evidence="1" id="KW-0472">Membrane</keyword>
<dbReference type="Pfam" id="PF06532">
    <property type="entry name" value="NrsF"/>
    <property type="match status" value="1"/>
</dbReference>
<dbReference type="EMBL" id="CP121472">
    <property type="protein sequence ID" value="WPL17468.1"/>
    <property type="molecule type" value="Genomic_DNA"/>
</dbReference>
<evidence type="ECO:0008006" key="4">
    <source>
        <dbReference type="Google" id="ProtNLM"/>
    </source>
</evidence>
<evidence type="ECO:0000313" key="2">
    <source>
        <dbReference type="EMBL" id="WPL17468.1"/>
    </source>
</evidence>
<feature type="transmembrane region" description="Helical" evidence="1">
    <location>
        <begin position="59"/>
        <end position="77"/>
    </location>
</feature>
<dbReference type="Proteomes" id="UP001432180">
    <property type="component" value="Chromosome"/>
</dbReference>
<protein>
    <recommendedName>
        <fullName evidence="4">DUF1109 domain-containing protein</fullName>
    </recommendedName>
</protein>
<evidence type="ECO:0000256" key="1">
    <source>
        <dbReference type="SAM" id="Phobius"/>
    </source>
</evidence>
<feature type="transmembrane region" description="Helical" evidence="1">
    <location>
        <begin position="89"/>
        <end position="112"/>
    </location>
</feature>
<sequence>MKTSHLIDLLATEAGPAPRALPARRIGAVVPFGWLASIAATLVLLGPIPASLWAEPAPWIKLAYAGGLASGALWLTTRLARPVARTGGPVISIVAVVILMALLGLTTLLAAPASERLAALLGHSWAHCPVNVLLLSLPTLAGALWALRGLAPTQARAAGLAAGLLAGAVGAMAYALSCIELSAAFVALWYSLGIALAGGLGALMGPWLLRW</sequence>
<reference evidence="2 3" key="1">
    <citation type="journal article" date="2023" name="Microorganisms">
        <title>Thiorhodovibrio frisius and Trv. litoralis spp. nov., Two Novel Members from a Clade of Fastidious Purple Sulfur Bacteria That Exhibit Unique Red-Shifted Light-Harvesting Capabilities.</title>
        <authorList>
            <person name="Methner A."/>
            <person name="Kuzyk S.B."/>
            <person name="Petersen J."/>
            <person name="Bauer S."/>
            <person name="Brinkmann H."/>
            <person name="Sichau K."/>
            <person name="Wanner G."/>
            <person name="Wolf J."/>
            <person name="Neumann-Schaal M."/>
            <person name="Henke P."/>
            <person name="Tank M."/>
            <person name="Sproer C."/>
            <person name="Bunk B."/>
            <person name="Overmann J."/>
        </authorList>
    </citation>
    <scope>NUCLEOTIDE SEQUENCE [LARGE SCALE GENOMIC DNA]</scope>
    <source>
        <strain evidence="2 3">DSM 6702</strain>
    </source>
</reference>